<dbReference type="AlphaFoldDB" id="A0A0F7FJJ3"/>
<dbReference type="EMBL" id="CP009961">
    <property type="protein sequence ID" value="AKG39082.1"/>
    <property type="molecule type" value="Genomic_DNA"/>
</dbReference>
<keyword evidence="3" id="KW-1185">Reference proteome</keyword>
<proteinExistence type="predicted"/>
<organism evidence="2 3">
    <name type="scientific">Infirmifilum uzonense</name>
    <dbReference type="NCBI Taxonomy" id="1550241"/>
    <lineage>
        <taxon>Archaea</taxon>
        <taxon>Thermoproteota</taxon>
        <taxon>Thermoprotei</taxon>
        <taxon>Thermofilales</taxon>
        <taxon>Thermofilaceae</taxon>
        <taxon>Infirmifilum</taxon>
    </lineage>
</organism>
<reference evidence="2 3" key="1">
    <citation type="journal article" date="2015" name="Stand. Genomic Sci.">
        <title>Complete genome sequence of and proposal of Thermofilum uzonense sp. nov. a novel hyperthermophilic crenarchaeon and emended description of the genus Thermofilum.</title>
        <authorList>
            <person name="Toshchakov S.V."/>
            <person name="Korzhenkov A.A."/>
            <person name="Samarov N.I."/>
            <person name="Mazunin I.O."/>
            <person name="Mozhey O.I."/>
            <person name="Shmyr I.S."/>
            <person name="Derbikova K.S."/>
            <person name="Taranov E.A."/>
            <person name="Dominova I.N."/>
            <person name="Bonch-Osmolovskaya E.A."/>
            <person name="Patrushev M.V."/>
            <person name="Podosokorskaya O.A."/>
            <person name="Kublanov I.V."/>
        </authorList>
    </citation>
    <scope>NUCLEOTIDE SEQUENCE [LARGE SCALE GENOMIC DNA]</scope>
    <source>
        <strain evidence="2 3">1807-2</strain>
    </source>
</reference>
<keyword evidence="1" id="KW-0812">Transmembrane</keyword>
<keyword evidence="1" id="KW-0472">Membrane</keyword>
<evidence type="ECO:0000313" key="2">
    <source>
        <dbReference type="EMBL" id="AKG39082.1"/>
    </source>
</evidence>
<name>A0A0F7FJJ3_9CREN</name>
<dbReference type="STRING" id="1550241.MA03_07280"/>
<accession>A0A0F7FJJ3</accession>
<evidence type="ECO:0000256" key="1">
    <source>
        <dbReference type="SAM" id="Phobius"/>
    </source>
</evidence>
<dbReference type="PATRIC" id="fig|1550241.5.peg.1506"/>
<dbReference type="KEGG" id="thf:MA03_07280"/>
<sequence length="103" mass="11034">MRHLEALAIASVVAVTATLLYRLYVSQVYPVHQVGAQRALAFALLKCQSLECFLNATRETVPVQAIYVDGVLVAGSLGGPSQCYAVVVVNATQYHVVRVCAKA</sequence>
<dbReference type="Proteomes" id="UP000067434">
    <property type="component" value="Chromosome"/>
</dbReference>
<feature type="transmembrane region" description="Helical" evidence="1">
    <location>
        <begin position="6"/>
        <end position="24"/>
    </location>
</feature>
<keyword evidence="1" id="KW-1133">Transmembrane helix</keyword>
<evidence type="ECO:0000313" key="3">
    <source>
        <dbReference type="Proteomes" id="UP000067434"/>
    </source>
</evidence>
<dbReference type="HOGENOM" id="CLU_2257512_0_0_2"/>
<protein>
    <submittedName>
        <fullName evidence="2">Uncharacterized protein</fullName>
    </submittedName>
</protein>
<gene>
    <name evidence="2" type="ORF">MA03_07280</name>
</gene>